<dbReference type="Pfam" id="PF00425">
    <property type="entry name" value="Chorismate_bind"/>
    <property type="match status" value="1"/>
</dbReference>
<dbReference type="GO" id="GO:0005737">
    <property type="term" value="C:cytoplasm"/>
    <property type="evidence" value="ECO:0007669"/>
    <property type="project" value="TreeGrafter"/>
</dbReference>
<evidence type="ECO:0000256" key="4">
    <source>
        <dbReference type="ARBA" id="ARBA00013139"/>
    </source>
</evidence>
<dbReference type="GeneID" id="30908422"/>
<dbReference type="InterPro" id="IPR029062">
    <property type="entry name" value="Class_I_gatase-like"/>
</dbReference>
<dbReference type="Pfam" id="PF00117">
    <property type="entry name" value="GATase"/>
    <property type="match status" value="1"/>
</dbReference>
<dbReference type="Gene3D" id="3.60.120.10">
    <property type="entry name" value="Anthranilate synthase"/>
    <property type="match status" value="1"/>
</dbReference>
<proteinExistence type="inferred from homology"/>
<evidence type="ECO:0000256" key="3">
    <source>
        <dbReference type="ARBA" id="ARBA00005970"/>
    </source>
</evidence>
<name>A0A1B1DXC8_9APIC</name>
<keyword evidence="7" id="KW-0315">Glutamine amidotransferase</keyword>
<evidence type="ECO:0000313" key="13">
    <source>
        <dbReference type="Proteomes" id="UP000092716"/>
    </source>
</evidence>
<dbReference type="Gene3D" id="2.60.120.560">
    <property type="entry name" value="Exo-inulinase, domain 1"/>
    <property type="match status" value="1"/>
</dbReference>
<dbReference type="InterPro" id="IPR005801">
    <property type="entry name" value="ADC_synthase"/>
</dbReference>
<evidence type="ECO:0000256" key="6">
    <source>
        <dbReference type="ARBA" id="ARBA00022909"/>
    </source>
</evidence>
<keyword evidence="6" id="KW-0289">Folate biosynthesis</keyword>
<dbReference type="SUPFAM" id="SSF56322">
    <property type="entry name" value="ADC synthase"/>
    <property type="match status" value="1"/>
</dbReference>
<accession>A0A1B1DXC8</accession>
<dbReference type="GO" id="GO:0046654">
    <property type="term" value="P:tetrahydrofolate biosynthetic process"/>
    <property type="evidence" value="ECO:0007669"/>
    <property type="project" value="UniProtKB-UniPathway"/>
</dbReference>
<dbReference type="GO" id="GO:0046820">
    <property type="term" value="F:4-amino-4-deoxychorismate synthase activity"/>
    <property type="evidence" value="ECO:0007669"/>
    <property type="project" value="UniProtKB-EC"/>
</dbReference>
<reference evidence="13" key="1">
    <citation type="submission" date="2016-06" db="EMBL/GenBank/DDBJ databases">
        <title>First high quality genome sequence of Plasmodium coatneyi using continuous long reads from single molecule, real-time sequencing.</title>
        <authorList>
            <person name="Chien J.-T."/>
            <person name="Pakala S.B."/>
            <person name="Geraldo J.A."/>
            <person name="Lapp S.A."/>
            <person name="Barnwell J.W."/>
            <person name="Kissinger J.C."/>
            <person name="Galinski M.R."/>
            <person name="Humphrey J.C."/>
        </authorList>
    </citation>
    <scope>NUCLEOTIDE SEQUENCE [LARGE SCALE GENOMIC DNA]</scope>
    <source>
        <strain evidence="13">Hackeri</strain>
    </source>
</reference>
<comment type="pathway">
    <text evidence="2">Cofactor biosynthesis; tetrahydrofolate biosynthesis; 4-aminobenzoate from chorismate: step 1/2.</text>
</comment>
<evidence type="ECO:0000256" key="9">
    <source>
        <dbReference type="ARBA" id="ARBA00031904"/>
    </source>
</evidence>
<evidence type="ECO:0000256" key="8">
    <source>
        <dbReference type="ARBA" id="ARBA00031329"/>
    </source>
</evidence>
<dbReference type="GO" id="GO:0000162">
    <property type="term" value="P:L-tryptophan biosynthetic process"/>
    <property type="evidence" value="ECO:0007669"/>
    <property type="project" value="TreeGrafter"/>
</dbReference>
<feature type="domain" description="Chorismate-utilising enzyme C-terminal" evidence="11">
    <location>
        <begin position="999"/>
        <end position="1283"/>
    </location>
</feature>
<comment type="similarity">
    <text evidence="3">In the C-terminal section; belongs to the anthranilate synthase component I family.</text>
</comment>
<dbReference type="OrthoDB" id="368904at2759"/>
<evidence type="ECO:0000256" key="7">
    <source>
        <dbReference type="ARBA" id="ARBA00022962"/>
    </source>
</evidence>
<dbReference type="EC" id="2.6.1.85" evidence="4"/>
<evidence type="ECO:0000256" key="5">
    <source>
        <dbReference type="ARBA" id="ARBA00022679"/>
    </source>
</evidence>
<comment type="catalytic activity">
    <reaction evidence="1">
        <text>chorismate + L-glutamine = 4-amino-4-deoxychorismate + L-glutamate</text>
        <dbReference type="Rhea" id="RHEA:11672"/>
        <dbReference type="ChEBI" id="CHEBI:29748"/>
        <dbReference type="ChEBI" id="CHEBI:29985"/>
        <dbReference type="ChEBI" id="CHEBI:58359"/>
        <dbReference type="ChEBI" id="CHEBI:58406"/>
        <dbReference type="EC" id="2.6.1.85"/>
    </reaction>
</comment>
<dbReference type="InterPro" id="IPR019999">
    <property type="entry name" value="Anth_synth_I-like"/>
</dbReference>
<dbReference type="CDD" id="cd01743">
    <property type="entry name" value="GATase1_Anthranilate_Synthase"/>
    <property type="match status" value="1"/>
</dbReference>
<dbReference type="InterPro" id="IPR006221">
    <property type="entry name" value="TrpG/PapA_dom"/>
</dbReference>
<evidence type="ECO:0000259" key="10">
    <source>
        <dbReference type="Pfam" id="PF00117"/>
    </source>
</evidence>
<evidence type="ECO:0000256" key="1">
    <source>
        <dbReference type="ARBA" id="ARBA00001000"/>
    </source>
</evidence>
<dbReference type="PANTHER" id="PTHR11236">
    <property type="entry name" value="AMINOBENZOATE/ANTHRANILATE SYNTHASE"/>
    <property type="match status" value="1"/>
</dbReference>
<dbReference type="PANTHER" id="PTHR11236:SF18">
    <property type="entry name" value="AMINODEOXYCHORISMATE SYNTHASE"/>
    <property type="match status" value="1"/>
</dbReference>
<protein>
    <recommendedName>
        <fullName evidence="4">aminodeoxychorismate synthase</fullName>
        <ecNumber evidence="4">2.6.1.85</ecNumber>
    </recommendedName>
    <alternativeName>
        <fullName evidence="8">Para-aminobenzoate synthase</fullName>
    </alternativeName>
    <alternativeName>
        <fullName evidence="9">p-aminobenzoic acid synthase</fullName>
    </alternativeName>
</protein>
<dbReference type="EMBL" id="CP016245">
    <property type="protein sequence ID" value="ANQ07433.1"/>
    <property type="molecule type" value="Genomic_DNA"/>
</dbReference>
<evidence type="ECO:0000256" key="2">
    <source>
        <dbReference type="ARBA" id="ARBA00005009"/>
    </source>
</evidence>
<keyword evidence="13" id="KW-1185">Reference proteome</keyword>
<dbReference type="UniPathway" id="UPA00077">
    <property type="reaction ID" value="UER00149"/>
</dbReference>
<dbReference type="Gene3D" id="3.40.50.880">
    <property type="match status" value="1"/>
</dbReference>
<dbReference type="PRINTS" id="PR00097">
    <property type="entry name" value="ANTSNTHASEII"/>
</dbReference>
<sequence>MSQADYHLTIEHLLALSICPKVATALFAVPSKIPNKYKTAGMGRRGLLLHFALFCLSHVAKCKVPNGGYEHLQSRFVQSKINVLTWLTNVIYPSETPKYFKKHLDYRKKRKRRNSHFDTCREYFLKPTYDPVDLNSQWLQTDNWQIDNEKAVIEYKGKDSCRESNHPFPFGWLDNRMSTRTSLIKRDFFCKKTIAQVEVQMNDAQSCGLIFRIVGERNYWGLLIDNKVLKLVRVREGELLVLKEFKELKIKNDEWYVLFAQEVIKDIKVKAGKYGDLSVDYLRKSEDESEYSTAKQGAFGLLANKGNCKFRNIVLRGKKWSTEYEKLKKGTPSLLYNLEEIESLYENFKDWCPQASLCERSKYENVNVYHMEQRVVSLFIDFFDSYSYNIVHYLRKVNGAEPIVVHPGEITIEDFVSKYYHQVDNVVISPGYGNPQTGESSKNDLIAGLLERKIDIPILGICFGHQLICHLYGCKIKKVKNMFHGDTNIINICKYQNVASDLFENVKDGFKATCYNSLKVSKKVSDPLRITCYSLCGNEFIVMGTQHKDLPYYTVQYHPESIESDFSEIFFENFKKITLKRGGRRRGIQATVNYAEHQLWSKPLQGEATLEHAANGPTQKAWKIKLVKLSGVHNLRNFSHAIFKAICYDPKDVSFWLDSNGEVLDAPRGGCYSKGGIQHDGGSNTESSRTDTNHLNNNCRFTYMGNAKGRLSELLEYYYAEEGEEHQMKGTILQLGKETIGESYRVRHYSEDPNNCLVHHMRDRINLFKDNYNIQLEEIKMDKWDGTFSGGRTNGGENVANCSTWEEEEEGGGRPPPDGYPYEGYLPKGAIEEDQFVKHKDSCLWGYFGFFTYEYNYETMKFLYKKKWKNHAEGRDSKNSIPISLFIFPQNFISLDLVSNNIYLISVEPEEAYLKSPLGHSPPLWSGQDVQDILQYNARWNDRSIQKIVRIVQTKRENYQHDKVPSVCIPPECSPPHEQLPNTDKANENKIVFSPLVGKDEYMENVKRCKEYIEKGHSYELCLTTQFRGYYSVSDGNAPSVDFLNMYLHIRDVNKVSYSCYIHYWRELHPESVPPEVSTNPVIDAQLEFTVMCFSPEEFLRKDKEDILFSKPIKGTIRRGKTDEEDAKMKEQLLNSKKDRAENLMIVDLTTNDFHRICQTDTVRVSQLFHIESYAYLHQMVSEIRGKLPSGKSFADAIVNVFPGGSMTGAPKPISISLLQSIEKAPRGVYSGSIGFISVQGNFILNIVIRTAVAQNNVISIGAGGAVTIKSDETEEYNEMLLKFMSVARPICYYLKEQHNVHVEYKL</sequence>
<keyword evidence="5" id="KW-0808">Transferase</keyword>
<dbReference type="InterPro" id="IPR015890">
    <property type="entry name" value="Chorismate_C"/>
</dbReference>
<dbReference type="KEGG" id="pcot:PCOAH_00016960"/>
<dbReference type="PROSITE" id="PS51273">
    <property type="entry name" value="GATASE_TYPE_1"/>
    <property type="match status" value="1"/>
</dbReference>
<feature type="domain" description="Glutamine amidotransferase" evidence="10">
    <location>
        <begin position="379"/>
        <end position="575"/>
    </location>
</feature>
<evidence type="ECO:0000313" key="12">
    <source>
        <dbReference type="EMBL" id="ANQ07433.1"/>
    </source>
</evidence>
<dbReference type="GO" id="GO:0008153">
    <property type="term" value="P:4-aminobenzoate biosynthetic process"/>
    <property type="evidence" value="ECO:0007669"/>
    <property type="project" value="TreeGrafter"/>
</dbReference>
<dbReference type="SUPFAM" id="SSF52317">
    <property type="entry name" value="Class I glutamine amidotransferase-like"/>
    <property type="match status" value="1"/>
</dbReference>
<dbReference type="InterPro" id="IPR017926">
    <property type="entry name" value="GATASE"/>
</dbReference>
<dbReference type="VEuPathDB" id="PlasmoDB:PCOAH_00016960"/>
<evidence type="ECO:0000259" key="11">
    <source>
        <dbReference type="Pfam" id="PF00425"/>
    </source>
</evidence>
<dbReference type="RefSeq" id="XP_019914128.1">
    <property type="nucleotide sequence ID" value="XM_020058505.1"/>
</dbReference>
<dbReference type="GO" id="GO:0046656">
    <property type="term" value="P:folic acid biosynthetic process"/>
    <property type="evidence" value="ECO:0007669"/>
    <property type="project" value="UniProtKB-KW"/>
</dbReference>
<gene>
    <name evidence="12" type="ORF">PCOAH_00016960</name>
</gene>
<dbReference type="Proteomes" id="UP000092716">
    <property type="component" value="Chromosome 7"/>
</dbReference>
<organism evidence="12 13">
    <name type="scientific">Plasmodium coatneyi</name>
    <dbReference type="NCBI Taxonomy" id="208452"/>
    <lineage>
        <taxon>Eukaryota</taxon>
        <taxon>Sar</taxon>
        <taxon>Alveolata</taxon>
        <taxon>Apicomplexa</taxon>
        <taxon>Aconoidasida</taxon>
        <taxon>Haemosporida</taxon>
        <taxon>Plasmodiidae</taxon>
        <taxon>Plasmodium</taxon>
    </lineage>
</organism>
<dbReference type="PRINTS" id="PR00096">
    <property type="entry name" value="GATASE"/>
</dbReference>